<evidence type="ECO:0000259" key="5">
    <source>
        <dbReference type="Pfam" id="PF00205"/>
    </source>
</evidence>
<dbReference type="InterPro" id="IPR047212">
    <property type="entry name" value="TPP_POXB-like"/>
</dbReference>
<dbReference type="Pfam" id="PF02776">
    <property type="entry name" value="TPP_enzyme_N"/>
    <property type="match status" value="1"/>
</dbReference>
<evidence type="ECO:0000256" key="3">
    <source>
        <dbReference type="NCBIfam" id="TIGR02720"/>
    </source>
</evidence>
<feature type="domain" description="Thiamine pyrophosphate enzyme TPP-binding" evidence="6">
    <location>
        <begin position="394"/>
        <end position="542"/>
    </location>
</feature>
<feature type="domain" description="Thiamine pyrophosphate enzyme N-terminal TPP-binding" evidence="7">
    <location>
        <begin position="9"/>
        <end position="123"/>
    </location>
</feature>
<dbReference type="InterPro" id="IPR029061">
    <property type="entry name" value="THDP-binding"/>
</dbReference>
<keyword evidence="8" id="KW-0560">Oxidoreductase</keyword>
<dbReference type="Gene3D" id="1.10.10.940">
    <property type="match status" value="1"/>
</dbReference>
<dbReference type="PROSITE" id="PS00187">
    <property type="entry name" value="TPP_ENZYMES"/>
    <property type="match status" value="1"/>
</dbReference>
<comment type="caution">
    <text evidence="8">The sequence shown here is derived from an EMBL/GenBank/DDBJ whole genome shotgun (WGS) entry which is preliminary data.</text>
</comment>
<dbReference type="NCBIfam" id="TIGR02720">
    <property type="entry name" value="pyruv_oxi_spxB"/>
    <property type="match status" value="1"/>
</dbReference>
<dbReference type="AlphaFoldDB" id="A0A5R9CZB7"/>
<dbReference type="GO" id="GO:0000287">
    <property type="term" value="F:magnesium ion binding"/>
    <property type="evidence" value="ECO:0007669"/>
    <property type="project" value="InterPro"/>
</dbReference>
<dbReference type="InterPro" id="IPR047210">
    <property type="entry name" value="TPP_PYR_POXB-like"/>
</dbReference>
<evidence type="ECO:0000256" key="2">
    <source>
        <dbReference type="ARBA" id="ARBA00023052"/>
    </source>
</evidence>
<evidence type="ECO:0000256" key="1">
    <source>
        <dbReference type="ARBA" id="ARBA00007812"/>
    </source>
</evidence>
<reference evidence="8 9" key="1">
    <citation type="submission" date="2019-05" db="EMBL/GenBank/DDBJ databases">
        <title>The metagenome of a microbial culture collection derived from dairy environment covers the genomic content of the human microbiome.</title>
        <authorList>
            <person name="Roder T."/>
            <person name="Wuthrich D."/>
            <person name="Sattari Z."/>
            <person name="Von Ah U."/>
            <person name="Bar C."/>
            <person name="Ronchi F."/>
            <person name="Macpherson A.J."/>
            <person name="Ganal-Vonarburg S.C."/>
            <person name="Bruggmann R."/>
            <person name="Vergeres G."/>
        </authorList>
    </citation>
    <scope>NUCLEOTIDE SEQUENCE [LARGE SCALE GENOMIC DNA]</scope>
    <source>
        <strain evidence="8 9">FAM 1079</strain>
    </source>
</reference>
<dbReference type="Pfam" id="PF02775">
    <property type="entry name" value="TPP_enzyme_C"/>
    <property type="match status" value="1"/>
</dbReference>
<dbReference type="EC" id="1.2.3.3" evidence="3"/>
<dbReference type="InterPro" id="IPR011766">
    <property type="entry name" value="TPP_enzyme_TPP-bd"/>
</dbReference>
<accession>A0A5R9CZB7</accession>
<comment type="similarity">
    <text evidence="1 4">Belongs to the TPP enzyme family.</text>
</comment>
<dbReference type="EMBL" id="VBSX01000001">
    <property type="protein sequence ID" value="TLQ21214.1"/>
    <property type="molecule type" value="Genomic_DNA"/>
</dbReference>
<dbReference type="InterPro" id="IPR014092">
    <property type="entry name" value="Pyruvate_oxidase"/>
</dbReference>
<evidence type="ECO:0000313" key="8">
    <source>
        <dbReference type="EMBL" id="TLQ21214.1"/>
    </source>
</evidence>
<evidence type="ECO:0000313" key="9">
    <source>
        <dbReference type="Proteomes" id="UP000305100"/>
    </source>
</evidence>
<dbReference type="InterPro" id="IPR000399">
    <property type="entry name" value="TPP-bd_CS"/>
</dbReference>
<dbReference type="GO" id="GO:0047112">
    <property type="term" value="F:pyruvate oxidase activity"/>
    <property type="evidence" value="ECO:0007669"/>
    <property type="project" value="UniProtKB-UniRule"/>
</dbReference>
<dbReference type="Pfam" id="PF00205">
    <property type="entry name" value="TPP_enzyme_M"/>
    <property type="match status" value="1"/>
</dbReference>
<dbReference type="InterPro" id="IPR012001">
    <property type="entry name" value="Thiamin_PyroP_enz_TPP-bd_dom"/>
</dbReference>
<name>A0A5R9CZB7_9LACO</name>
<gene>
    <name evidence="8" type="primary">spxB</name>
    <name evidence="8" type="ORF">FEZ41_00530</name>
</gene>
<evidence type="ECO:0000259" key="7">
    <source>
        <dbReference type="Pfam" id="PF02776"/>
    </source>
</evidence>
<evidence type="ECO:0000259" key="6">
    <source>
        <dbReference type="Pfam" id="PF02775"/>
    </source>
</evidence>
<dbReference type="RefSeq" id="WP_138467040.1">
    <property type="nucleotide sequence ID" value="NZ_VBSX01000001.1"/>
</dbReference>
<keyword evidence="8" id="KW-0670">Pyruvate</keyword>
<protein>
    <recommendedName>
        <fullName evidence="3">Pyruvate oxidase</fullName>
        <ecNumber evidence="3">1.2.3.3</ecNumber>
    </recommendedName>
</protein>
<dbReference type="SUPFAM" id="SSF52467">
    <property type="entry name" value="DHS-like NAD/FAD-binding domain"/>
    <property type="match status" value="1"/>
</dbReference>
<feature type="domain" description="Thiamine pyrophosphate enzyme central" evidence="5">
    <location>
        <begin position="201"/>
        <end position="334"/>
    </location>
</feature>
<dbReference type="OrthoDB" id="4494979at2"/>
<organism evidence="8 9">
    <name type="scientific">Lentilactobacillus parafarraginis</name>
    <dbReference type="NCBI Taxonomy" id="390842"/>
    <lineage>
        <taxon>Bacteria</taxon>
        <taxon>Bacillati</taxon>
        <taxon>Bacillota</taxon>
        <taxon>Bacilli</taxon>
        <taxon>Lactobacillales</taxon>
        <taxon>Lactobacillaceae</taxon>
        <taxon>Lentilactobacillus</taxon>
    </lineage>
</organism>
<dbReference type="CDD" id="cd07039">
    <property type="entry name" value="TPP_PYR_POX"/>
    <property type="match status" value="1"/>
</dbReference>
<proteinExistence type="inferred from homology"/>
<dbReference type="PANTHER" id="PTHR42981:SF2">
    <property type="entry name" value="PYRUVATE DEHYDROGENASE [UBIQUINONE]"/>
    <property type="match status" value="1"/>
</dbReference>
<keyword evidence="2 4" id="KW-0786">Thiamine pyrophosphate</keyword>
<dbReference type="GO" id="GO:0030976">
    <property type="term" value="F:thiamine pyrophosphate binding"/>
    <property type="evidence" value="ECO:0007669"/>
    <property type="project" value="InterPro"/>
</dbReference>
<dbReference type="InterPro" id="IPR047211">
    <property type="entry name" value="POXB-like"/>
</dbReference>
<sequence>MTEGTSSITAGVALVKVLEAWGVDHLYGIPGGSFNSVMDALEAEKDRIHYIQVRHEEVGAMAAAADAKLTGKIGVCFGSAGPGGTHLMNGLYDAREDHVPVLALVGQFGTSGMNMDTFQEMNENPIYADVGAYNVTAVSAKTLPHVIDEAIRRAYANSGVSVVQIPVDLPWQEIAQSDWYASASSYQKPLLPQPDSDLLGKLTDQLVAAKRPVIYYGIGARDAGDEILELSKKLKIPLMSTYPAKGIVPDSYPAYLGSANRVAQKPANEALAQADTVLFIGNNYPFNYPFAEVSNAFQHTAHFLQIDIDPAKLGKRHQADIAILADAKLALQQINAAVSERPATPWWQANVANVANWRDYLAMLENKQFGNLQAYQVLKAVNDIAEDNAIFSIDVGDINLNANRDLQLTPKNQHFTSNLFATMGVGIPGAIAAKLDFPNRQVFNLAGDGGASMTMQDLVTQVQYHLPAINVIFSNQQYGFIKDEQEDTNQNDYIGVEFDDIDFSKVAEAVNMKGFRVTKIEELAPTFAKAAEIAKTEPVLIDAVISGDRPLPVENLQLDPAKFSPEEIETFKKRYEAQDLKLFADFLTQFGLTPNEGQSAQGGF</sequence>
<dbReference type="InterPro" id="IPR029035">
    <property type="entry name" value="DHS-like_NAD/FAD-binding_dom"/>
</dbReference>
<dbReference type="Gene3D" id="3.40.50.970">
    <property type="match status" value="2"/>
</dbReference>
<dbReference type="SUPFAM" id="SSF52518">
    <property type="entry name" value="Thiamin diphosphate-binding fold (THDP-binding)"/>
    <property type="match status" value="2"/>
</dbReference>
<evidence type="ECO:0000256" key="4">
    <source>
        <dbReference type="RuleBase" id="RU362132"/>
    </source>
</evidence>
<dbReference type="InterPro" id="IPR012000">
    <property type="entry name" value="Thiamin_PyroP_enz_cen_dom"/>
</dbReference>
<dbReference type="Proteomes" id="UP000305100">
    <property type="component" value="Unassembled WGS sequence"/>
</dbReference>
<dbReference type="Gene3D" id="3.40.50.1220">
    <property type="entry name" value="TPP-binding domain"/>
    <property type="match status" value="1"/>
</dbReference>
<dbReference type="CDD" id="cd02014">
    <property type="entry name" value="TPP_POX"/>
    <property type="match status" value="1"/>
</dbReference>
<dbReference type="PANTHER" id="PTHR42981">
    <property type="entry name" value="PYRUVATE DEHYDROGENASE [UBIQUINONE]"/>
    <property type="match status" value="1"/>
</dbReference>